<reference evidence="1" key="1">
    <citation type="submission" date="2020-08" db="EMBL/GenBank/DDBJ databases">
        <title>Pontibacter sp. SD6 16S ribosomal RNA gene Genome sequencing and assembly.</title>
        <authorList>
            <person name="Kang M."/>
        </authorList>
    </citation>
    <scope>NUCLEOTIDE SEQUENCE</scope>
    <source>
        <strain evidence="1">SD6</strain>
    </source>
</reference>
<protein>
    <submittedName>
        <fullName evidence="1">Uncharacterized protein</fullName>
    </submittedName>
</protein>
<comment type="caution">
    <text evidence="1">The sequence shown here is derived from an EMBL/GenBank/DDBJ whole genome shotgun (WGS) entry which is preliminary data.</text>
</comment>
<name>A0A923SI73_9BACT</name>
<evidence type="ECO:0000313" key="2">
    <source>
        <dbReference type="Proteomes" id="UP000603640"/>
    </source>
</evidence>
<gene>
    <name evidence="1" type="ORF">H8S84_06345</name>
</gene>
<sequence length="51" mass="5795">MDTATPEAFRYGYRKPVLLSRLQQKYNAPRCYKKLILCPAVLAATATTTEM</sequence>
<evidence type="ECO:0000313" key="1">
    <source>
        <dbReference type="EMBL" id="MBC5992453.1"/>
    </source>
</evidence>
<keyword evidence="2" id="KW-1185">Reference proteome</keyword>
<organism evidence="1 2">
    <name type="scientific">Pontibacter cellulosilyticus</name>
    <dbReference type="NCBI Taxonomy" id="1720253"/>
    <lineage>
        <taxon>Bacteria</taxon>
        <taxon>Pseudomonadati</taxon>
        <taxon>Bacteroidota</taxon>
        <taxon>Cytophagia</taxon>
        <taxon>Cytophagales</taxon>
        <taxon>Hymenobacteraceae</taxon>
        <taxon>Pontibacter</taxon>
    </lineage>
</organism>
<dbReference type="EMBL" id="JACRVF010000001">
    <property type="protein sequence ID" value="MBC5992453.1"/>
    <property type="molecule type" value="Genomic_DNA"/>
</dbReference>
<dbReference type="Proteomes" id="UP000603640">
    <property type="component" value="Unassembled WGS sequence"/>
</dbReference>
<proteinExistence type="predicted"/>
<accession>A0A923SI73</accession>
<dbReference type="AlphaFoldDB" id="A0A923SI73"/>
<dbReference type="RefSeq" id="WP_187066397.1">
    <property type="nucleotide sequence ID" value="NZ_JACRVF010000001.1"/>
</dbReference>